<evidence type="ECO:0000259" key="1">
    <source>
        <dbReference type="Pfam" id="PF12705"/>
    </source>
</evidence>
<evidence type="ECO:0000313" key="3">
    <source>
        <dbReference type="Proteomes" id="UP000830401"/>
    </source>
</evidence>
<dbReference type="Pfam" id="PF12705">
    <property type="entry name" value="PDDEXK_1"/>
    <property type="match status" value="1"/>
</dbReference>
<proteinExistence type="predicted"/>
<organism evidence="2 3">
    <name type="scientific">Hymenobacter volaticus</name>
    <dbReference type="NCBI Taxonomy" id="2932254"/>
    <lineage>
        <taxon>Bacteria</taxon>
        <taxon>Pseudomonadati</taxon>
        <taxon>Bacteroidota</taxon>
        <taxon>Cytophagia</taxon>
        <taxon>Cytophagales</taxon>
        <taxon>Hymenobacteraceae</taxon>
        <taxon>Hymenobacter</taxon>
    </lineage>
</organism>
<dbReference type="Gene3D" id="3.90.320.10">
    <property type="match status" value="1"/>
</dbReference>
<keyword evidence="3" id="KW-1185">Reference proteome</keyword>
<gene>
    <name evidence="2" type="ORF">MUN86_13150</name>
</gene>
<name>A0ABY4G103_9BACT</name>
<evidence type="ECO:0000313" key="2">
    <source>
        <dbReference type="EMBL" id="UOQ64532.1"/>
    </source>
</evidence>
<dbReference type="RefSeq" id="WP_245118394.1">
    <property type="nucleotide sequence ID" value="NZ_CP095061.1"/>
</dbReference>
<dbReference type="InterPro" id="IPR011604">
    <property type="entry name" value="PDDEXK-like_dom_sf"/>
</dbReference>
<feature type="domain" description="PD-(D/E)XK endonuclease-like" evidence="1">
    <location>
        <begin position="146"/>
        <end position="440"/>
    </location>
</feature>
<dbReference type="Proteomes" id="UP000830401">
    <property type="component" value="Chromosome"/>
</dbReference>
<reference evidence="2" key="1">
    <citation type="submission" date="2022-04" db="EMBL/GenBank/DDBJ databases">
        <title>Hymenobacter sp. isolated from the air.</title>
        <authorList>
            <person name="Won M."/>
            <person name="Lee C.-M."/>
            <person name="Woen H.-Y."/>
            <person name="Kwon S.-W."/>
        </authorList>
    </citation>
    <scope>NUCLEOTIDE SEQUENCE</scope>
    <source>
        <strain evidence="2">5420S-77</strain>
    </source>
</reference>
<protein>
    <submittedName>
        <fullName evidence="2">PD-(D/E)XK nuclease family protein</fullName>
    </submittedName>
</protein>
<sequence length="442" mass="49252">MLTEFRMPTYADHEAATSYQFWRLLQRTRRVDLVHVLPGAEGTRTGERSRFLLQLANDLLPQNPGMVLEDLTAVTSPPIPVAAPKQEVVADKAPEFDFNSRANQSSALDSELDEVMPSGHELMNDLVLEKDHGMLDALREVLIKGLSPTGLNEYLNCSLKFYFNRIARFREAEEVEEALGVDGFGTVVHEVLEELFAPFQRSGKPLTAAGIPDLIKAAPGLVAKALRKEEDDRHARADEGLNHVLGQVATQLVRRYFESLLTQPNALPLQIQSIEEGLQATIYVALPSGEKLPVSLIGFADRVDQLPDGRLRVVDYKTGLVHAHELKLQKRNETPAEAAERLIREDTSAADKVRQLWLYRYMLEQGGRPAADAAIISLRNIPAGPMSADMSFLTADGQSFMARSEELLSQLVNRILNPTEAIRKTDDLEKCQYCPYRGICAR</sequence>
<accession>A0ABY4G103</accession>
<dbReference type="EMBL" id="CP095061">
    <property type="protein sequence ID" value="UOQ64532.1"/>
    <property type="molecule type" value="Genomic_DNA"/>
</dbReference>
<dbReference type="InterPro" id="IPR038726">
    <property type="entry name" value="PDDEXK_AddAB-type"/>
</dbReference>